<keyword evidence="4" id="KW-1185">Reference proteome</keyword>
<dbReference type="InterPro" id="IPR021454">
    <property type="entry name" value="DUF3105"/>
</dbReference>
<dbReference type="Proteomes" id="UP001183246">
    <property type="component" value="Unassembled WGS sequence"/>
</dbReference>
<name>A0ABU2MUQ4_9ACTN</name>
<evidence type="ECO:0000313" key="4">
    <source>
        <dbReference type="Proteomes" id="UP001183246"/>
    </source>
</evidence>
<feature type="region of interest" description="Disordered" evidence="1">
    <location>
        <begin position="59"/>
        <end position="81"/>
    </location>
</feature>
<evidence type="ECO:0000256" key="1">
    <source>
        <dbReference type="SAM" id="MobiDB-lite"/>
    </source>
</evidence>
<dbReference type="RefSeq" id="WP_311706513.1">
    <property type="nucleotide sequence ID" value="NZ_JAVREL010000014.1"/>
</dbReference>
<reference evidence="4" key="1">
    <citation type="submission" date="2023-07" db="EMBL/GenBank/DDBJ databases">
        <title>30 novel species of actinomycetes from the DSMZ collection.</title>
        <authorList>
            <person name="Nouioui I."/>
        </authorList>
    </citation>
    <scope>NUCLEOTIDE SEQUENCE [LARGE SCALE GENOMIC DNA]</scope>
    <source>
        <strain evidence="4">DSM 44938</strain>
    </source>
</reference>
<feature type="region of interest" description="Disordered" evidence="1">
    <location>
        <begin position="1"/>
        <end position="25"/>
    </location>
</feature>
<gene>
    <name evidence="3" type="ORF">RM590_22645</name>
</gene>
<accession>A0ABU2MUQ4</accession>
<proteinExistence type="predicted"/>
<sequence length="222" mass="23808">MAAKQSKNSALNARRARIEEARRQERARDRRNRLLAIIATVVVLTALVAGGGYLVATAEDDDDQGSTEQPVSAPQAGDIEGEQTWSDLGRDHVTGDVDYAMTPPVGGDHARAWMNCDADVYDSEIPEENAVHSLEHGAVWVTYNDAATEADISALSDRVSATPYSLMSPLPSQESPVVLTAWGHQLALETADDPRVEQFFTAYVQGDQTPELGAACGGGLTQ</sequence>
<evidence type="ECO:0000313" key="3">
    <source>
        <dbReference type="EMBL" id="MDT0345378.1"/>
    </source>
</evidence>
<dbReference type="EMBL" id="JAVREL010000014">
    <property type="protein sequence ID" value="MDT0345378.1"/>
    <property type="molecule type" value="Genomic_DNA"/>
</dbReference>
<keyword evidence="2" id="KW-0472">Membrane</keyword>
<comment type="caution">
    <text evidence="3">The sequence shown here is derived from an EMBL/GenBank/DDBJ whole genome shotgun (WGS) entry which is preliminary data.</text>
</comment>
<feature type="compositionally biased region" description="Basic and acidic residues" evidence="1">
    <location>
        <begin position="16"/>
        <end position="25"/>
    </location>
</feature>
<evidence type="ECO:0000256" key="2">
    <source>
        <dbReference type="SAM" id="Phobius"/>
    </source>
</evidence>
<keyword evidence="2" id="KW-0812">Transmembrane</keyword>
<keyword evidence="2" id="KW-1133">Transmembrane helix</keyword>
<protein>
    <submittedName>
        <fullName evidence="3">DUF3105 domain-containing protein</fullName>
    </submittedName>
</protein>
<dbReference type="Pfam" id="PF11303">
    <property type="entry name" value="DUF3105"/>
    <property type="match status" value="1"/>
</dbReference>
<feature type="transmembrane region" description="Helical" evidence="2">
    <location>
        <begin position="34"/>
        <end position="56"/>
    </location>
</feature>
<organism evidence="3 4">
    <name type="scientific">Streptomyces litchfieldiae</name>
    <dbReference type="NCBI Taxonomy" id="3075543"/>
    <lineage>
        <taxon>Bacteria</taxon>
        <taxon>Bacillati</taxon>
        <taxon>Actinomycetota</taxon>
        <taxon>Actinomycetes</taxon>
        <taxon>Kitasatosporales</taxon>
        <taxon>Streptomycetaceae</taxon>
        <taxon>Streptomyces</taxon>
    </lineage>
</organism>